<reference evidence="3 4" key="1">
    <citation type="submission" date="2021-08" db="EMBL/GenBank/DDBJ databases">
        <title>Genomic Architecture of Streptomyces flavotricini NGL1 and Streptomyces erythrochromogenes HMS4 With Differential Plant Beneficial attributes and laccase production capabilities.</title>
        <authorList>
            <person name="Salwan R."/>
            <person name="Kaur R."/>
            <person name="Sharma V."/>
        </authorList>
    </citation>
    <scope>NUCLEOTIDE SEQUENCE [LARGE SCALE GENOMIC DNA]</scope>
    <source>
        <strain evidence="3 4">NGL1</strain>
    </source>
</reference>
<evidence type="ECO:0000259" key="2">
    <source>
        <dbReference type="Pfam" id="PF00582"/>
    </source>
</evidence>
<evidence type="ECO:0000313" key="4">
    <source>
        <dbReference type="Proteomes" id="UP001520654"/>
    </source>
</evidence>
<dbReference type="PANTHER" id="PTHR46553:SF3">
    <property type="entry name" value="ADENINE NUCLEOTIDE ALPHA HYDROLASES-LIKE SUPERFAMILY PROTEIN"/>
    <property type="match status" value="1"/>
</dbReference>
<comment type="caution">
    <text evidence="3">The sequence shown here is derived from an EMBL/GenBank/DDBJ whole genome shotgun (WGS) entry which is preliminary data.</text>
</comment>
<dbReference type="InterPro" id="IPR006016">
    <property type="entry name" value="UspA"/>
</dbReference>
<gene>
    <name evidence="3" type="ORF">K7B10_04740</name>
</gene>
<feature type="domain" description="UspA" evidence="2">
    <location>
        <begin position="153"/>
        <end position="291"/>
    </location>
</feature>
<feature type="domain" description="UspA" evidence="2">
    <location>
        <begin position="8"/>
        <end position="142"/>
    </location>
</feature>
<dbReference type="RefSeq" id="WP_229334693.1">
    <property type="nucleotide sequence ID" value="NZ_JAINUL010000001.1"/>
</dbReference>
<dbReference type="Proteomes" id="UP001520654">
    <property type="component" value="Unassembled WGS sequence"/>
</dbReference>
<proteinExistence type="inferred from homology"/>
<keyword evidence="4" id="KW-1185">Reference proteome</keyword>
<dbReference type="Gene3D" id="3.40.50.620">
    <property type="entry name" value="HUPs"/>
    <property type="match status" value="2"/>
</dbReference>
<dbReference type="InterPro" id="IPR006015">
    <property type="entry name" value="Universal_stress_UspA"/>
</dbReference>
<dbReference type="PANTHER" id="PTHR46553">
    <property type="entry name" value="ADENINE NUCLEOTIDE ALPHA HYDROLASES-LIKE SUPERFAMILY PROTEIN"/>
    <property type="match status" value="1"/>
</dbReference>
<accession>A0ABS8DYZ0</accession>
<evidence type="ECO:0000313" key="3">
    <source>
        <dbReference type="EMBL" id="MCC0094107.1"/>
    </source>
</evidence>
<comment type="similarity">
    <text evidence="1">Belongs to the universal stress protein A family.</text>
</comment>
<name>A0ABS8DYZ0_9ACTN</name>
<organism evidence="3 4">
    <name type="scientific">Streptomyces flavotricini</name>
    <dbReference type="NCBI Taxonomy" id="66888"/>
    <lineage>
        <taxon>Bacteria</taxon>
        <taxon>Bacillati</taxon>
        <taxon>Actinomycetota</taxon>
        <taxon>Actinomycetes</taxon>
        <taxon>Kitasatosporales</taxon>
        <taxon>Streptomycetaceae</taxon>
        <taxon>Streptomyces</taxon>
    </lineage>
</organism>
<dbReference type="PRINTS" id="PR01438">
    <property type="entry name" value="UNVRSLSTRESS"/>
</dbReference>
<protein>
    <submittedName>
        <fullName evidence="3">Universal stress protein</fullName>
    </submittedName>
</protein>
<dbReference type="Pfam" id="PF00582">
    <property type="entry name" value="Usp"/>
    <property type="match status" value="2"/>
</dbReference>
<dbReference type="InterPro" id="IPR014729">
    <property type="entry name" value="Rossmann-like_a/b/a_fold"/>
</dbReference>
<evidence type="ECO:0000256" key="1">
    <source>
        <dbReference type="ARBA" id="ARBA00008791"/>
    </source>
</evidence>
<sequence>MMKTLAPLVVGVDGSDSSLTATDWAADEAVRLALPLRIVYASFWERYEGAVPAWSPDRPSEQVLAENIVAVGAERVRRRTPGLQVTTDITAEDAASALLREGRTADAVVVGSRGRGELADLLLGSVALVVAARSSGPVIVVRGDQHALEARRGRILLGIGPYDVDSPAVRFAFREAAARDAELDVVCTWRRSPHEPVDHMVMPGDAPRDHEGPAKTLLDRAVETAAREHPQVRLRRTTLEGTARKVLTERSAAADLLIVGARRPGGPIGMELGRVAHRALHHALCPVAVVPQHHGAPARPTTGA</sequence>
<dbReference type="EMBL" id="JAINUL010000001">
    <property type="protein sequence ID" value="MCC0094107.1"/>
    <property type="molecule type" value="Genomic_DNA"/>
</dbReference>
<dbReference type="SUPFAM" id="SSF52402">
    <property type="entry name" value="Adenine nucleotide alpha hydrolases-like"/>
    <property type="match status" value="2"/>
</dbReference>